<reference evidence="1 2" key="1">
    <citation type="submission" date="2016-05" db="EMBL/GenBank/DDBJ databases">
        <title>Complete genome sequence of Pseudomonas antarctica PAMC 27494.</title>
        <authorList>
            <person name="Lee J."/>
        </authorList>
    </citation>
    <scope>NUCLEOTIDE SEQUENCE [LARGE SCALE GENOMIC DNA]</scope>
    <source>
        <strain evidence="1 2">PAMC 27494</strain>
    </source>
</reference>
<accession>A0A172YX27</accession>
<dbReference type="EMBL" id="CP015600">
    <property type="protein sequence ID" value="ANF84787.1"/>
    <property type="molecule type" value="Genomic_DNA"/>
</dbReference>
<evidence type="ECO:0000313" key="1">
    <source>
        <dbReference type="EMBL" id="ANF84787.1"/>
    </source>
</evidence>
<protein>
    <submittedName>
        <fullName evidence="1">Uncharacterized protein</fullName>
    </submittedName>
</protein>
<gene>
    <name evidence="1" type="ORF">A7J50_1353</name>
</gene>
<evidence type="ECO:0000313" key="2">
    <source>
        <dbReference type="Proteomes" id="UP000077829"/>
    </source>
</evidence>
<dbReference type="AlphaFoldDB" id="A0A172YX27"/>
<dbReference type="KEGG" id="panr:A7J50_1353"/>
<dbReference type="PATRIC" id="fig|219572.3.peg.1379"/>
<sequence length="106" mass="11630">MSHNFKPGDLALIVGAHTLTNNIGRVCELVELLEPEQISTWRDPNDNCRIQNGDVGNAWVVVGDGLVSWCGSDGWAIANPDHLMPLRGDFTPEQQKAKEVSDVHLV</sequence>
<proteinExistence type="predicted"/>
<dbReference type="RefSeq" id="WP_064451104.1">
    <property type="nucleotide sequence ID" value="NZ_CP015600.1"/>
</dbReference>
<organism evidence="1 2">
    <name type="scientific">Pseudomonas antarctica</name>
    <dbReference type="NCBI Taxonomy" id="219572"/>
    <lineage>
        <taxon>Bacteria</taxon>
        <taxon>Pseudomonadati</taxon>
        <taxon>Pseudomonadota</taxon>
        <taxon>Gammaproteobacteria</taxon>
        <taxon>Pseudomonadales</taxon>
        <taxon>Pseudomonadaceae</taxon>
        <taxon>Pseudomonas</taxon>
    </lineage>
</organism>
<dbReference type="STRING" id="219572.A7J50_1353"/>
<name>A0A172YX27_9PSED</name>
<dbReference type="Proteomes" id="UP000077829">
    <property type="component" value="Chromosome"/>
</dbReference>